<proteinExistence type="inferred from homology"/>
<protein>
    <recommendedName>
        <fullName evidence="9">C4-dicarboxylate transport protein</fullName>
    </recommendedName>
</protein>
<keyword evidence="3 9" id="KW-0813">Transport</keyword>
<evidence type="ECO:0000313" key="11">
    <source>
        <dbReference type="Proteomes" id="UP000440694"/>
    </source>
</evidence>
<dbReference type="GO" id="GO:0015141">
    <property type="term" value="F:succinate transmembrane transporter activity"/>
    <property type="evidence" value="ECO:0007669"/>
    <property type="project" value="TreeGrafter"/>
</dbReference>
<evidence type="ECO:0000256" key="8">
    <source>
        <dbReference type="ARBA" id="ARBA00023136"/>
    </source>
</evidence>
<dbReference type="PROSITE" id="PS00714">
    <property type="entry name" value="NA_DICARBOXYL_SYMP_2"/>
    <property type="match status" value="1"/>
</dbReference>
<dbReference type="GO" id="GO:0015138">
    <property type="term" value="F:fumarate transmembrane transporter activity"/>
    <property type="evidence" value="ECO:0007669"/>
    <property type="project" value="TreeGrafter"/>
</dbReference>
<dbReference type="GO" id="GO:0015366">
    <property type="term" value="F:malate:proton symporter activity"/>
    <property type="evidence" value="ECO:0007669"/>
    <property type="project" value="TreeGrafter"/>
</dbReference>
<accession>A0A6I3KIE2</accession>
<dbReference type="InterPro" id="IPR036458">
    <property type="entry name" value="Na:dicarbo_symporter_sf"/>
</dbReference>
<keyword evidence="7 9" id="KW-1133">Transmembrane helix</keyword>
<feature type="transmembrane region" description="Helical" evidence="9">
    <location>
        <begin position="319"/>
        <end position="339"/>
    </location>
</feature>
<sequence length="442" mass="46257">MAQAVARPGGKAPRKPFYRVLYVQVLFAIVLGFLVGWLAPDIAESPWMKALGDGFIKLIKMAIAPIIFCTVVSGIAHIEDASKVGRVGIKSLVYFEIVSTLALVIGLVVGNVVRPGEGFSGAAGDAAAVAQYADRAAHQSTVEFILHIIPDSLVGAFADGNILQVLLIAILFGFALMVLGERGRAVRTLVDDLGHAFFGIIAVIMKAAPVGAFGAMAYTIGKYGPEALGNLAGLIATFYLTSALFIFVVLGVIARVAGFSILRFLSYIKDELLLVLGTSSSESALPQLMEKLERLGCSKSVVGLVVPTGYSFNLDGTNIYLTLATLFIAQALGVELTLYEQAVILGVAMLTSKGASGVTGAGFVTLAATLAVVSPALVPGMAIVLGIDKFMSECRALTNFIGNGVATIVVSAWEGELDREKLARGLARRVDPSDVETAVTTG</sequence>
<dbReference type="InterPro" id="IPR018107">
    <property type="entry name" value="Na-dicarboxylate_symporter_CS"/>
</dbReference>
<comment type="subcellular location">
    <subcellularLocation>
        <location evidence="1">Cell inner membrane</location>
        <topology evidence="1">Multi-pass membrane protein</topology>
    </subcellularLocation>
    <subcellularLocation>
        <location evidence="9">Cell membrane</location>
        <topology evidence="9">Multi-pass membrane protein</topology>
    </subcellularLocation>
</comment>
<evidence type="ECO:0000256" key="9">
    <source>
        <dbReference type="HAMAP-Rule" id="MF_01300"/>
    </source>
</evidence>
<dbReference type="PRINTS" id="PR00173">
    <property type="entry name" value="EDTRNSPORT"/>
</dbReference>
<dbReference type="InterPro" id="IPR001991">
    <property type="entry name" value="Na-dicarboxylate_symporter"/>
</dbReference>
<evidence type="ECO:0000256" key="2">
    <source>
        <dbReference type="ARBA" id="ARBA00006148"/>
    </source>
</evidence>
<keyword evidence="11" id="KW-1185">Reference proteome</keyword>
<keyword evidence="6 9" id="KW-0769">Symport</keyword>
<dbReference type="GO" id="GO:0005886">
    <property type="term" value="C:plasma membrane"/>
    <property type="evidence" value="ECO:0007669"/>
    <property type="project" value="UniProtKB-SubCell"/>
</dbReference>
<dbReference type="PANTHER" id="PTHR42865:SF1">
    <property type="entry name" value="AEROBIC C4-DICARBOXYLATE TRANSPORT PROTEIN"/>
    <property type="match status" value="1"/>
</dbReference>
<dbReference type="NCBIfam" id="NF002461">
    <property type="entry name" value="PRK01663.1"/>
    <property type="match status" value="1"/>
</dbReference>
<evidence type="ECO:0000256" key="1">
    <source>
        <dbReference type="ARBA" id="ARBA00004429"/>
    </source>
</evidence>
<evidence type="ECO:0000313" key="10">
    <source>
        <dbReference type="EMBL" id="MTD93487.1"/>
    </source>
</evidence>
<evidence type="ECO:0000256" key="6">
    <source>
        <dbReference type="ARBA" id="ARBA00022847"/>
    </source>
</evidence>
<feature type="transmembrane region" description="Helical" evidence="9">
    <location>
        <begin position="59"/>
        <end position="79"/>
    </location>
</feature>
<dbReference type="Gene3D" id="1.10.3860.10">
    <property type="entry name" value="Sodium:dicarboxylate symporter"/>
    <property type="match status" value="1"/>
</dbReference>
<gene>
    <name evidence="9 10" type="primary">dctA</name>
    <name evidence="10" type="ORF">GIW81_03955</name>
</gene>
<evidence type="ECO:0000256" key="5">
    <source>
        <dbReference type="ARBA" id="ARBA00022692"/>
    </source>
</evidence>
<dbReference type="EMBL" id="WMBQ01000001">
    <property type="protein sequence ID" value="MTD93487.1"/>
    <property type="molecule type" value="Genomic_DNA"/>
</dbReference>
<feature type="transmembrane region" description="Helical" evidence="9">
    <location>
        <begin position="20"/>
        <end position="39"/>
    </location>
</feature>
<dbReference type="RefSeq" id="WP_324614882.1">
    <property type="nucleotide sequence ID" value="NZ_WMBQ01000001.1"/>
</dbReference>
<dbReference type="AlphaFoldDB" id="A0A6I3KIE2"/>
<evidence type="ECO:0000256" key="3">
    <source>
        <dbReference type="ARBA" id="ARBA00022448"/>
    </source>
</evidence>
<comment type="caution">
    <text evidence="10">The sequence shown here is derived from an EMBL/GenBank/DDBJ whole genome shotgun (WGS) entry which is preliminary data.</text>
</comment>
<dbReference type="Pfam" id="PF00375">
    <property type="entry name" value="SDF"/>
    <property type="match status" value="1"/>
</dbReference>
<comment type="function">
    <text evidence="9">Responsible for the transport of dicarboxylates such as succinate, fumarate, and malate across the membrane.</text>
</comment>
<dbReference type="InterPro" id="IPR023954">
    <property type="entry name" value="C4_dicarb_transport"/>
</dbReference>
<dbReference type="Proteomes" id="UP000440694">
    <property type="component" value="Unassembled WGS sequence"/>
</dbReference>
<feature type="transmembrane region" description="Helical" evidence="9">
    <location>
        <begin position="359"/>
        <end position="387"/>
    </location>
</feature>
<keyword evidence="4 9" id="KW-1003">Cell membrane</keyword>
<dbReference type="SUPFAM" id="SSF118215">
    <property type="entry name" value="Proton glutamate symport protein"/>
    <property type="match status" value="1"/>
</dbReference>
<feature type="transmembrane region" description="Helical" evidence="9">
    <location>
        <begin position="193"/>
        <end position="218"/>
    </location>
</feature>
<evidence type="ECO:0000256" key="7">
    <source>
        <dbReference type="ARBA" id="ARBA00022989"/>
    </source>
</evidence>
<comment type="similarity">
    <text evidence="2 9">Belongs to the dicarboxylate/amino acid:cation symporter (DAACS) (TC 2.A.23) family.</text>
</comment>
<feature type="transmembrane region" description="Helical" evidence="9">
    <location>
        <begin position="91"/>
        <end position="113"/>
    </location>
</feature>
<dbReference type="PANTHER" id="PTHR42865">
    <property type="entry name" value="PROTON/GLUTAMATE-ASPARTATE SYMPORTER"/>
    <property type="match status" value="1"/>
</dbReference>
<feature type="transmembrane region" description="Helical" evidence="9">
    <location>
        <begin position="238"/>
        <end position="262"/>
    </location>
</feature>
<feature type="transmembrane region" description="Helical" evidence="9">
    <location>
        <begin position="162"/>
        <end position="181"/>
    </location>
</feature>
<evidence type="ECO:0000256" key="4">
    <source>
        <dbReference type="ARBA" id="ARBA00022475"/>
    </source>
</evidence>
<dbReference type="HAMAP" id="MF_01300">
    <property type="entry name" value="C4_dicarb_transport"/>
    <property type="match status" value="1"/>
</dbReference>
<reference evidence="10 11" key="1">
    <citation type="submission" date="2019-11" db="EMBL/GenBank/DDBJ databases">
        <title>Identification of a novel strain.</title>
        <authorList>
            <person name="Xu Q."/>
            <person name="Wang G."/>
        </authorList>
    </citation>
    <scope>NUCLEOTIDE SEQUENCE [LARGE SCALE GENOMIC DNA]</scope>
    <source>
        <strain evidence="11">xq</strain>
    </source>
</reference>
<dbReference type="GO" id="GO:0070778">
    <property type="term" value="P:L-aspartate transmembrane transport"/>
    <property type="evidence" value="ECO:0007669"/>
    <property type="project" value="TreeGrafter"/>
</dbReference>
<keyword evidence="5 9" id="KW-0812">Transmembrane</keyword>
<organism evidence="10 11">
    <name type="scientific">Hyphomicrobium album</name>
    <dbReference type="NCBI Taxonomy" id="2665159"/>
    <lineage>
        <taxon>Bacteria</taxon>
        <taxon>Pseudomonadati</taxon>
        <taxon>Pseudomonadota</taxon>
        <taxon>Alphaproteobacteria</taxon>
        <taxon>Hyphomicrobiales</taxon>
        <taxon>Hyphomicrobiaceae</taxon>
        <taxon>Hyphomicrobium</taxon>
    </lineage>
</organism>
<keyword evidence="8 9" id="KW-0472">Membrane</keyword>
<name>A0A6I3KIE2_9HYPH</name>
<dbReference type="FunFam" id="1.10.3860.10:FF:000001">
    <property type="entry name" value="C4-dicarboxylate transport protein"/>
    <property type="match status" value="1"/>
</dbReference>